<gene>
    <name evidence="8" type="ORF">SMD27_10610</name>
</gene>
<dbReference type="Proteomes" id="UP001279642">
    <property type="component" value="Unassembled WGS sequence"/>
</dbReference>
<evidence type="ECO:0000256" key="5">
    <source>
        <dbReference type="ARBA" id="ARBA00023136"/>
    </source>
</evidence>
<dbReference type="PANTHER" id="PTHR35007">
    <property type="entry name" value="INTEGRAL MEMBRANE PROTEIN-RELATED"/>
    <property type="match status" value="1"/>
</dbReference>
<dbReference type="Gene3D" id="1.20.81.30">
    <property type="entry name" value="Type II secretion system (T2SS), domain F"/>
    <property type="match status" value="1"/>
</dbReference>
<keyword evidence="3 6" id="KW-0812">Transmembrane</keyword>
<keyword evidence="2" id="KW-1003">Cell membrane</keyword>
<evidence type="ECO:0000256" key="4">
    <source>
        <dbReference type="ARBA" id="ARBA00022989"/>
    </source>
</evidence>
<evidence type="ECO:0000256" key="1">
    <source>
        <dbReference type="ARBA" id="ARBA00004651"/>
    </source>
</evidence>
<keyword evidence="4 6" id="KW-1133">Transmembrane helix</keyword>
<dbReference type="Pfam" id="PF00482">
    <property type="entry name" value="T2SSF"/>
    <property type="match status" value="1"/>
</dbReference>
<protein>
    <submittedName>
        <fullName evidence="8">Type II secretion system F family protein</fullName>
    </submittedName>
</protein>
<reference evidence="8 9" key="1">
    <citation type="journal article" date="2016" name="Antonie Van Leeuwenhoek">
        <title>Dongia soli sp. nov., isolated from soil from Dokdo, Korea.</title>
        <authorList>
            <person name="Kim D.U."/>
            <person name="Lee H."/>
            <person name="Kim H."/>
            <person name="Kim S.G."/>
            <person name="Ka J.O."/>
        </authorList>
    </citation>
    <scope>NUCLEOTIDE SEQUENCE [LARGE SCALE GENOMIC DNA]</scope>
    <source>
        <strain evidence="8 9">D78</strain>
    </source>
</reference>
<evidence type="ECO:0000313" key="8">
    <source>
        <dbReference type="EMBL" id="MDY0883297.1"/>
    </source>
</evidence>
<evidence type="ECO:0000256" key="2">
    <source>
        <dbReference type="ARBA" id="ARBA00022475"/>
    </source>
</evidence>
<evidence type="ECO:0000259" key="7">
    <source>
        <dbReference type="Pfam" id="PF00482"/>
    </source>
</evidence>
<feature type="transmembrane region" description="Helical" evidence="6">
    <location>
        <begin position="130"/>
        <end position="148"/>
    </location>
</feature>
<feature type="transmembrane region" description="Helical" evidence="6">
    <location>
        <begin position="12"/>
        <end position="35"/>
    </location>
</feature>
<accession>A0ABU5EBP2</accession>
<dbReference type="RefSeq" id="WP_320508336.1">
    <property type="nucleotide sequence ID" value="NZ_JAXCLW010000002.1"/>
</dbReference>
<organism evidence="8 9">
    <name type="scientific">Dongia soli</name>
    <dbReference type="NCBI Taxonomy" id="600628"/>
    <lineage>
        <taxon>Bacteria</taxon>
        <taxon>Pseudomonadati</taxon>
        <taxon>Pseudomonadota</taxon>
        <taxon>Alphaproteobacteria</taxon>
        <taxon>Rhodospirillales</taxon>
        <taxon>Dongiaceae</taxon>
        <taxon>Dongia</taxon>
    </lineage>
</organism>
<feature type="domain" description="Type II secretion system protein GspF" evidence="7">
    <location>
        <begin position="170"/>
        <end position="292"/>
    </location>
</feature>
<evidence type="ECO:0000256" key="6">
    <source>
        <dbReference type="SAM" id="Phobius"/>
    </source>
</evidence>
<comment type="caution">
    <text evidence="8">The sequence shown here is derived from an EMBL/GenBank/DDBJ whole genome shotgun (WGS) entry which is preliminary data.</text>
</comment>
<feature type="transmembrane region" description="Helical" evidence="6">
    <location>
        <begin position="307"/>
        <end position="330"/>
    </location>
</feature>
<name>A0ABU5EBP2_9PROT</name>
<dbReference type="InterPro" id="IPR018076">
    <property type="entry name" value="T2SS_GspF_dom"/>
</dbReference>
<proteinExistence type="predicted"/>
<dbReference type="PANTHER" id="PTHR35007:SF1">
    <property type="entry name" value="PILUS ASSEMBLY PROTEIN"/>
    <property type="match status" value="1"/>
</dbReference>
<dbReference type="InterPro" id="IPR042094">
    <property type="entry name" value="T2SS_GspF_sf"/>
</dbReference>
<comment type="subcellular location">
    <subcellularLocation>
        <location evidence="1">Cell membrane</location>
        <topology evidence="1">Multi-pass membrane protein</topology>
    </subcellularLocation>
</comment>
<evidence type="ECO:0000313" key="9">
    <source>
        <dbReference type="Proteomes" id="UP001279642"/>
    </source>
</evidence>
<keyword evidence="9" id="KW-1185">Reference proteome</keyword>
<feature type="transmembrane region" description="Helical" evidence="6">
    <location>
        <begin position="107"/>
        <end position="124"/>
    </location>
</feature>
<sequence>MLDLVLQMPPLILGILAGLILLLICVAALLFGSLYGPKAKLQKRITNVVGKPVGSVKSSKTDKGGPDRRRGVEAKLRELERLKKSKRGYRLNEELVQAGLRVSPRQFVVIACMVGLLLAALYLVSGLPRIGLPLIAIIGMLGLPKFYLRFRIKRRLKQFTALFADGIDIVVRGVRTGLTVGECLAIVGREMRDPVGSEFRQVTEGIHLGLSLEECLNKMHGRVPTTEVRFFNIVLVMQQSTGGNLAETLEKLSDIIRSRKRMRDKIQALSSEAKTSAAIVGALPVLVSLALVGVAPDYIKILVTADLGKWLIAGGLVWMSIGVFVMAKIISFDH</sequence>
<feature type="transmembrane region" description="Helical" evidence="6">
    <location>
        <begin position="275"/>
        <end position="295"/>
    </location>
</feature>
<keyword evidence="5 6" id="KW-0472">Membrane</keyword>
<evidence type="ECO:0000256" key="3">
    <source>
        <dbReference type="ARBA" id="ARBA00022692"/>
    </source>
</evidence>
<dbReference type="EMBL" id="JAXCLW010000002">
    <property type="protein sequence ID" value="MDY0883297.1"/>
    <property type="molecule type" value="Genomic_DNA"/>
</dbReference>